<dbReference type="Gene3D" id="1.20.1720.10">
    <property type="entry name" value="Multidrug resistance protein D"/>
    <property type="match status" value="1"/>
</dbReference>
<feature type="transmembrane region" description="Helical" evidence="6">
    <location>
        <begin position="80"/>
        <end position="97"/>
    </location>
</feature>
<dbReference type="InterPro" id="IPR011701">
    <property type="entry name" value="MFS"/>
</dbReference>
<organism evidence="8">
    <name type="scientific">Bacillus velezensis</name>
    <dbReference type="NCBI Taxonomy" id="492670"/>
    <lineage>
        <taxon>Bacteria</taxon>
        <taxon>Bacillati</taxon>
        <taxon>Bacillota</taxon>
        <taxon>Bacilli</taxon>
        <taxon>Bacillales</taxon>
        <taxon>Bacillaceae</taxon>
        <taxon>Bacillus</taxon>
        <taxon>Bacillus amyloliquefaciens group</taxon>
    </lineage>
</organism>
<dbReference type="PROSITE" id="PS50850">
    <property type="entry name" value="MFS"/>
    <property type="match status" value="1"/>
</dbReference>
<evidence type="ECO:0000256" key="6">
    <source>
        <dbReference type="SAM" id="Phobius"/>
    </source>
</evidence>
<keyword evidence="5 6" id="KW-0472">Membrane</keyword>
<dbReference type="CDD" id="cd17321">
    <property type="entry name" value="MFS_MMR_MDR_like"/>
    <property type="match status" value="1"/>
</dbReference>
<dbReference type="PANTHER" id="PTHR23501">
    <property type="entry name" value="MAJOR FACILITATOR SUPERFAMILY"/>
    <property type="match status" value="1"/>
</dbReference>
<dbReference type="GO" id="GO:0005886">
    <property type="term" value="C:plasma membrane"/>
    <property type="evidence" value="ECO:0007669"/>
    <property type="project" value="UniProtKB-SubCell"/>
</dbReference>
<dbReference type="GO" id="GO:0022857">
    <property type="term" value="F:transmembrane transporter activity"/>
    <property type="evidence" value="ECO:0007669"/>
    <property type="project" value="InterPro"/>
</dbReference>
<dbReference type="Gene3D" id="1.20.1250.20">
    <property type="entry name" value="MFS general substrate transporter like domains"/>
    <property type="match status" value="1"/>
</dbReference>
<evidence type="ECO:0000256" key="1">
    <source>
        <dbReference type="ARBA" id="ARBA00004651"/>
    </source>
</evidence>
<evidence type="ECO:0000256" key="2">
    <source>
        <dbReference type="ARBA" id="ARBA00022448"/>
    </source>
</evidence>
<protein>
    <submittedName>
        <fullName evidence="8">MFS transporter</fullName>
    </submittedName>
</protein>
<dbReference type="InterPro" id="IPR020846">
    <property type="entry name" value="MFS_dom"/>
</dbReference>
<keyword evidence="3 6" id="KW-0812">Transmembrane</keyword>
<dbReference type="PANTHER" id="PTHR23501:SF190">
    <property type="entry name" value="MAJOR FACILITATOR SUPERFAMILY MFS_1"/>
    <property type="match status" value="1"/>
</dbReference>
<dbReference type="SUPFAM" id="SSF103473">
    <property type="entry name" value="MFS general substrate transporter"/>
    <property type="match status" value="1"/>
</dbReference>
<evidence type="ECO:0000256" key="4">
    <source>
        <dbReference type="ARBA" id="ARBA00022989"/>
    </source>
</evidence>
<feature type="transmembrane region" description="Helical" evidence="6">
    <location>
        <begin position="202"/>
        <end position="222"/>
    </location>
</feature>
<keyword evidence="4 6" id="KW-1133">Transmembrane helix</keyword>
<comment type="caution">
    <text evidence="8">The sequence shown here is derived from an EMBL/GenBank/DDBJ whole genome shotgun (WGS) entry which is preliminary data.</text>
</comment>
<feature type="transmembrane region" description="Helical" evidence="6">
    <location>
        <begin position="410"/>
        <end position="427"/>
    </location>
</feature>
<dbReference type="Pfam" id="PF07690">
    <property type="entry name" value="MFS_1"/>
    <property type="match status" value="1"/>
</dbReference>
<sequence>MPDPLQTEKNQSRAITLFTIGVFMAALDNGIISAALTTINSSFDVSPSWGSWGVTLYTLGLSVSVPIVGKLSDRYGRKKLFMMEVGLFGLGSLLVALSQSFPMFLAARLIQALGGGGIFIIGSSHVLAVLPKEKQGKALGLLGAMNGMAAVLGPNIGSFLLDVTGSWHWLFLINLPIAAALVVCGGLFIAETKEPEAKRLDLAGTMLLSLAILSCMIGITNLDGAKLSESIMDVKVYGYLLGAALLFLVLLKVEKRVENRGGDPILAYSLLQNKVFQWTLVIGFLSGGLLAAVIFIPSYAEQYLHVSAEKAGYWMTPLALASGIGAWLGGAVTDKKGPVFSAVVSGAIAFAGFSLFPLWVTDKWEFVTASVIAGIGFGFLLGAPLNVLVSETAGQNKGTALGTLSLVRQVGLTLAPALYAGFITAGFDRIGEDIKNRLTKSGIPADQAQTPDIGGGLSSLQEQVSRIPVPAVKKAVSDAIEAGISSGYHHLYTAAAVISLCTIVSAAVLAFFRKPASSKTDASPSAGKAR</sequence>
<feature type="transmembrane region" description="Helical" evidence="6">
    <location>
        <begin position="49"/>
        <end position="68"/>
    </location>
</feature>
<dbReference type="RefSeq" id="WP_025854025.1">
    <property type="nucleotide sequence ID" value="NZ_BPWC01000005.1"/>
</dbReference>
<feature type="transmembrane region" description="Helical" evidence="6">
    <location>
        <begin position="167"/>
        <end position="190"/>
    </location>
</feature>
<dbReference type="PRINTS" id="PR01036">
    <property type="entry name" value="TCRTETB"/>
</dbReference>
<accession>A0A6A8LK27</accession>
<feature type="transmembrane region" description="Helical" evidence="6">
    <location>
        <begin position="138"/>
        <end position="161"/>
    </location>
</feature>
<feature type="domain" description="Major facilitator superfamily (MFS) profile" evidence="7">
    <location>
        <begin position="14"/>
        <end position="517"/>
    </location>
</feature>
<name>A0A6A8LK27_BACVE</name>
<reference evidence="8" key="1">
    <citation type="submission" date="2019-11" db="EMBL/GenBank/DDBJ databases">
        <title>Draft Genome Sequence of Plant Growth-Promoting Rhizosphere-Associated Bacteria.</title>
        <authorList>
            <person name="Vasilyev I.Y."/>
            <person name="Radchenko V."/>
            <person name="Ilnitskaya E.V."/>
        </authorList>
    </citation>
    <scope>NUCLEOTIDE SEQUENCE</scope>
    <source>
        <strain evidence="8">VRA_517_n</strain>
    </source>
</reference>
<keyword evidence="2" id="KW-0813">Transport</keyword>
<feature type="transmembrane region" description="Helical" evidence="6">
    <location>
        <begin position="339"/>
        <end position="360"/>
    </location>
</feature>
<feature type="transmembrane region" description="Helical" evidence="6">
    <location>
        <begin position="109"/>
        <end position="131"/>
    </location>
</feature>
<feature type="transmembrane region" description="Helical" evidence="6">
    <location>
        <begin position="14"/>
        <end position="37"/>
    </location>
</feature>
<evidence type="ECO:0000259" key="7">
    <source>
        <dbReference type="PROSITE" id="PS50850"/>
    </source>
</evidence>
<comment type="subcellular location">
    <subcellularLocation>
        <location evidence="1">Cell membrane</location>
        <topology evidence="1">Multi-pass membrane protein</topology>
    </subcellularLocation>
</comment>
<proteinExistence type="predicted"/>
<feature type="transmembrane region" description="Helical" evidence="6">
    <location>
        <begin position="234"/>
        <end position="254"/>
    </location>
</feature>
<dbReference type="EMBL" id="WKKV01000009">
    <property type="protein sequence ID" value="MSE03661.1"/>
    <property type="molecule type" value="Genomic_DNA"/>
</dbReference>
<evidence type="ECO:0000313" key="8">
    <source>
        <dbReference type="EMBL" id="MSE03661.1"/>
    </source>
</evidence>
<feature type="transmembrane region" description="Helical" evidence="6">
    <location>
        <begin position="491"/>
        <end position="512"/>
    </location>
</feature>
<evidence type="ECO:0000256" key="3">
    <source>
        <dbReference type="ARBA" id="ARBA00022692"/>
    </source>
</evidence>
<dbReference type="AlphaFoldDB" id="A0A6A8LK27"/>
<evidence type="ECO:0000256" key="5">
    <source>
        <dbReference type="ARBA" id="ARBA00023136"/>
    </source>
</evidence>
<feature type="transmembrane region" description="Helical" evidence="6">
    <location>
        <begin position="366"/>
        <end position="389"/>
    </location>
</feature>
<gene>
    <name evidence="8" type="ORF">GKC39_16530</name>
</gene>
<feature type="transmembrane region" description="Helical" evidence="6">
    <location>
        <begin position="311"/>
        <end position="332"/>
    </location>
</feature>
<feature type="transmembrane region" description="Helical" evidence="6">
    <location>
        <begin position="275"/>
        <end position="299"/>
    </location>
</feature>
<dbReference type="InterPro" id="IPR036259">
    <property type="entry name" value="MFS_trans_sf"/>
</dbReference>